<keyword evidence="1" id="KW-0378">Hydrolase</keyword>
<reference evidence="3 4" key="1">
    <citation type="submission" date="2019-03" db="EMBL/GenBank/DDBJ databases">
        <title>San Antonio Military Medical Center submission to MRSN (WRAIR), pending publication.</title>
        <authorList>
            <person name="Blyth D.M."/>
            <person name="Mccarthy S.L."/>
            <person name="Schall S.E."/>
            <person name="Stam J.A."/>
            <person name="Ong A.C."/>
            <person name="Mcgann P.T."/>
        </authorList>
    </citation>
    <scope>NUCLEOTIDE SEQUENCE [LARGE SCALE GENOMIC DNA]</scope>
    <source>
        <strain evidence="3 4">MRSN571793</strain>
    </source>
</reference>
<proteinExistence type="predicted"/>
<dbReference type="GO" id="GO:0001681">
    <property type="term" value="F:sialate O-acetylesterase activity"/>
    <property type="evidence" value="ECO:0007669"/>
    <property type="project" value="InterPro"/>
</dbReference>
<dbReference type="Proteomes" id="UP000297861">
    <property type="component" value="Unassembled WGS sequence"/>
</dbReference>
<comment type="caution">
    <text evidence="3">The sequence shown here is derived from an EMBL/GenBank/DDBJ whole genome shotgun (WGS) entry which is preliminary data.</text>
</comment>
<evidence type="ECO:0000313" key="3">
    <source>
        <dbReference type="EMBL" id="TFD95429.1"/>
    </source>
</evidence>
<keyword evidence="4" id="KW-1185">Reference proteome</keyword>
<dbReference type="PANTHER" id="PTHR22901">
    <property type="entry name" value="SIALATE O-ACETYLESTERASE"/>
    <property type="match status" value="1"/>
</dbReference>
<dbReference type="InterPro" id="IPR005181">
    <property type="entry name" value="SASA"/>
</dbReference>
<dbReference type="STRING" id="1121485.GCA_000426485_01529"/>
<dbReference type="SUPFAM" id="SSF52266">
    <property type="entry name" value="SGNH hydrolase"/>
    <property type="match status" value="1"/>
</dbReference>
<name>A0A4Y8KZL3_9BACT</name>
<dbReference type="InterPro" id="IPR039329">
    <property type="entry name" value="SIAE"/>
</dbReference>
<dbReference type="Gene3D" id="3.40.50.1110">
    <property type="entry name" value="SGNH hydrolase"/>
    <property type="match status" value="1"/>
</dbReference>
<gene>
    <name evidence="3" type="ORF">E2605_13525</name>
</gene>
<dbReference type="InterPro" id="IPR013783">
    <property type="entry name" value="Ig-like_fold"/>
</dbReference>
<dbReference type="AlphaFoldDB" id="A0A4Y8KZL3"/>
<dbReference type="Gene3D" id="2.60.40.10">
    <property type="entry name" value="Immunoglobulins"/>
    <property type="match status" value="1"/>
</dbReference>
<feature type="domain" description="Sialate O-acetylesterase" evidence="2">
    <location>
        <begin position="106"/>
        <end position="347"/>
    </location>
</feature>
<protein>
    <submittedName>
        <fullName evidence="3">Sialate O-acetylesterase</fullName>
    </submittedName>
</protein>
<dbReference type="PANTHER" id="PTHR22901:SF0">
    <property type="entry name" value="SIALATE O-ACETYLESTERASE"/>
    <property type="match status" value="1"/>
</dbReference>
<dbReference type="OrthoDB" id="9816001at2"/>
<accession>A0A4Y8KZL3</accession>
<dbReference type="RefSeq" id="WP_134436859.1">
    <property type="nucleotide sequence ID" value="NZ_SOML01000008.1"/>
</dbReference>
<evidence type="ECO:0000259" key="2">
    <source>
        <dbReference type="Pfam" id="PF03629"/>
    </source>
</evidence>
<organism evidence="3 4">
    <name type="scientific">Dysgonomonas capnocytophagoides</name>
    <dbReference type="NCBI Taxonomy" id="45254"/>
    <lineage>
        <taxon>Bacteria</taxon>
        <taxon>Pseudomonadati</taxon>
        <taxon>Bacteroidota</taxon>
        <taxon>Bacteroidia</taxon>
        <taxon>Bacteroidales</taxon>
        <taxon>Dysgonomonadaceae</taxon>
        <taxon>Dysgonomonas</taxon>
    </lineage>
</organism>
<dbReference type="InterPro" id="IPR036514">
    <property type="entry name" value="SGNH_hydro_sf"/>
</dbReference>
<evidence type="ECO:0000313" key="4">
    <source>
        <dbReference type="Proteomes" id="UP000297861"/>
    </source>
</evidence>
<evidence type="ECO:0000256" key="1">
    <source>
        <dbReference type="ARBA" id="ARBA00022801"/>
    </source>
</evidence>
<sequence length="472" mass="53635">MKKVILFIFIAVYILQAHAGIKLPAIFSDNMMFQQNSEVKIWGWGEKNSTVEVRPSWTNEPYYTKVDKDGRWFVYVKTLEADNRAYSIAISDEQNSVTFNNILIGEVWLCLGQSNMEMPMKGFKGQPVKNSNADILKSANKKIRLFTVKRTSLLNRTDDVIGTWTEASPETVREFSATGYYFGRLLNEMLDVPVGLVLSSWGGTWIESWMAKEWLIGFPEISIPKAEADIKVPNRTATTLYNGMINPIKGYTIKGSIMYQGESNYDRPKQYVLLFEKFVKELRSSWGQGDFPFYFCQIAPYDNPPEAHGDFNAAYLREAQLKVSRNIPNSGMVVLMDIGEEYNIHPQDKQTGGERLAMMALGKAYNKMGFAFESPSFEGMEIKDSVAILSFASAPMWMTSFGQEMQNFEIAGADRKFYPAKARFNRSKVEVSSDKVLQPVAVRYGFKDYVKADLFGTEGLPVSSFRTDDWDE</sequence>
<dbReference type="Pfam" id="PF03629">
    <property type="entry name" value="SASA"/>
    <property type="match status" value="1"/>
</dbReference>
<dbReference type="EMBL" id="SOML01000008">
    <property type="protein sequence ID" value="TFD95429.1"/>
    <property type="molecule type" value="Genomic_DNA"/>
</dbReference>
<dbReference type="GO" id="GO:0005975">
    <property type="term" value="P:carbohydrate metabolic process"/>
    <property type="evidence" value="ECO:0007669"/>
    <property type="project" value="TreeGrafter"/>
</dbReference>